<dbReference type="Pfam" id="PF02353">
    <property type="entry name" value="CMAS"/>
    <property type="match status" value="1"/>
</dbReference>
<dbReference type="InterPro" id="IPR029063">
    <property type="entry name" value="SAM-dependent_MTases_sf"/>
</dbReference>
<dbReference type="PANTHER" id="PTHR43832:SF1">
    <property type="entry name" value="S-ADENOSYL-L-METHIONINE-DEPENDENT METHYLTRANSFERASES SUPERFAMILY PROTEIN"/>
    <property type="match status" value="1"/>
</dbReference>
<dbReference type="RefSeq" id="WP_211203134.1">
    <property type="nucleotide sequence ID" value="NZ_SPMZ01000032.1"/>
</dbReference>
<keyword evidence="1" id="KW-0808">Transferase</keyword>
<keyword evidence="2" id="KW-1185">Reference proteome</keyword>
<comment type="caution">
    <text evidence="1">The sequence shown here is derived from an EMBL/GenBank/DDBJ whole genome shotgun (WGS) entry which is preliminary data.</text>
</comment>
<dbReference type="EMBL" id="SPMZ01000032">
    <property type="protein sequence ID" value="NMQ19842.1"/>
    <property type="molecule type" value="Genomic_DNA"/>
</dbReference>
<dbReference type="CDD" id="cd02440">
    <property type="entry name" value="AdoMet_MTases"/>
    <property type="match status" value="1"/>
</dbReference>
<dbReference type="SUPFAM" id="SSF53335">
    <property type="entry name" value="S-adenosyl-L-methionine-dependent methyltransferases"/>
    <property type="match status" value="1"/>
</dbReference>
<sequence>MLNTAIDLMERGRIPDWLTRIGIRRLLAERLRTGNGHNPQARDVELARLIPQPRDSLVAPRAATVNQQHHEPPTGFFQQVLGPRLKYSACWWPEEVKDLETAEAAMLALSCERAELGFDQDILELGCGWGSLTLWMAEFYPDSRIVAVSNSNSQWEFIETRCRERGFDNVQVVTADMNDFHTDRRFDRVVAVEQFEPTRNDQEWMARIHGWLKPGGKLFAHISSQRYLSDPCENEGIDHWMEHFFTDGLTPSRDLSPSLRDDLKLEAQWHFDGHHYQRTLKAWLANQDQRRAEIMKLFRESYGPEQAERYFQRWRMFFMVRAELSGYRGGEEWGVSHYRFGKQG</sequence>
<proteinExistence type="predicted"/>
<evidence type="ECO:0000313" key="2">
    <source>
        <dbReference type="Proteomes" id="UP000760480"/>
    </source>
</evidence>
<reference evidence="1 2" key="1">
    <citation type="submission" date="2019-03" db="EMBL/GenBank/DDBJ databases">
        <title>Metabolic reconstructions from genomes of highly enriched 'Candidatus Accumulibacter' and 'Candidatus Competibacter' bioreactor populations.</title>
        <authorList>
            <person name="Annavajhala M.K."/>
            <person name="Welles L."/>
            <person name="Abbas B."/>
            <person name="Sorokin D."/>
            <person name="Park H."/>
            <person name="Van Loosdrecht M."/>
            <person name="Chandran K."/>
        </authorList>
    </citation>
    <scope>NUCLEOTIDE SEQUENCE [LARGE SCALE GENOMIC DNA]</scope>
    <source>
        <strain evidence="1 2">SBR_G</strain>
    </source>
</reference>
<dbReference type="Gene3D" id="3.40.50.150">
    <property type="entry name" value="Vaccinia Virus protein VP39"/>
    <property type="match status" value="1"/>
</dbReference>
<name>A0ABX1TKC2_9GAMM</name>
<dbReference type="GO" id="GO:0032259">
    <property type="term" value="P:methylation"/>
    <property type="evidence" value="ECO:0007669"/>
    <property type="project" value="UniProtKB-KW"/>
</dbReference>
<organism evidence="1 2">
    <name type="scientific">Candidatus Competibacter phosphatis</name>
    <dbReference type="NCBI Taxonomy" id="221280"/>
    <lineage>
        <taxon>Bacteria</taxon>
        <taxon>Pseudomonadati</taxon>
        <taxon>Pseudomonadota</taxon>
        <taxon>Gammaproteobacteria</taxon>
        <taxon>Candidatus Competibacteraceae</taxon>
        <taxon>Candidatus Competibacter</taxon>
    </lineage>
</organism>
<evidence type="ECO:0000313" key="1">
    <source>
        <dbReference type="EMBL" id="NMQ19842.1"/>
    </source>
</evidence>
<dbReference type="GO" id="GO:0008168">
    <property type="term" value="F:methyltransferase activity"/>
    <property type="evidence" value="ECO:0007669"/>
    <property type="project" value="UniProtKB-KW"/>
</dbReference>
<gene>
    <name evidence="1" type="ORF">E4P82_11920</name>
</gene>
<dbReference type="Proteomes" id="UP000760480">
    <property type="component" value="Unassembled WGS sequence"/>
</dbReference>
<keyword evidence="1" id="KW-0489">Methyltransferase</keyword>
<dbReference type="PANTHER" id="PTHR43832">
    <property type="match status" value="1"/>
</dbReference>
<protein>
    <submittedName>
        <fullName evidence="1">Class I SAM-dependent methyltransferase</fullName>
    </submittedName>
</protein>
<accession>A0ABX1TKC2</accession>